<evidence type="ECO:0000256" key="7">
    <source>
        <dbReference type="ARBA" id="ARBA00022777"/>
    </source>
</evidence>
<dbReference type="InterPro" id="IPR036393">
    <property type="entry name" value="AceGlu_kinase-like_sf"/>
</dbReference>
<keyword evidence="9 11" id="KW-0665">Pyrimidine biosynthesis</keyword>
<feature type="binding site" evidence="11">
    <location>
        <begin position="13"/>
        <end position="16"/>
    </location>
    <ligand>
        <name>ATP</name>
        <dbReference type="ChEBI" id="CHEBI:30616"/>
    </ligand>
</feature>
<dbReference type="InterPro" id="IPR001048">
    <property type="entry name" value="Asp/Glu/Uridylate_kinase"/>
</dbReference>
<proteinExistence type="inferred from homology"/>
<evidence type="ECO:0000256" key="3">
    <source>
        <dbReference type="ARBA" id="ARBA00007614"/>
    </source>
</evidence>
<evidence type="ECO:0000256" key="10">
    <source>
        <dbReference type="ARBA" id="ARBA00047767"/>
    </source>
</evidence>
<dbReference type="GO" id="GO:0006225">
    <property type="term" value="P:UDP biosynthetic process"/>
    <property type="evidence" value="ECO:0007669"/>
    <property type="project" value="TreeGrafter"/>
</dbReference>
<feature type="binding site" evidence="11">
    <location>
        <position position="57"/>
    </location>
    <ligand>
        <name>ATP</name>
        <dbReference type="ChEBI" id="CHEBI:30616"/>
    </ligand>
</feature>
<keyword evidence="6 11" id="KW-0547">Nucleotide-binding</keyword>
<evidence type="ECO:0000256" key="11">
    <source>
        <dbReference type="HAMAP-Rule" id="MF_01220"/>
    </source>
</evidence>
<feature type="binding site" evidence="11">
    <location>
        <position position="52"/>
    </location>
    <ligand>
        <name>UMP</name>
        <dbReference type="ChEBI" id="CHEBI:57865"/>
    </ligand>
</feature>
<evidence type="ECO:0000313" key="14">
    <source>
        <dbReference type="Proteomes" id="UP000216312"/>
    </source>
</evidence>
<organism evidence="13 14">
    <name type="scientific">candidate division WOR-3 bacterium 4484_18</name>
    <dbReference type="NCBI Taxonomy" id="2020626"/>
    <lineage>
        <taxon>Bacteria</taxon>
        <taxon>Bacteria division WOR-3</taxon>
    </lineage>
</organism>
<comment type="caution">
    <text evidence="13">The sequence shown here is derived from an EMBL/GenBank/DDBJ whole genome shotgun (WGS) entry which is preliminary data.</text>
</comment>
<evidence type="ECO:0000256" key="2">
    <source>
        <dbReference type="ARBA" id="ARBA00004791"/>
    </source>
</evidence>
<gene>
    <name evidence="11 13" type="primary">pyrH</name>
    <name evidence="13" type="ORF">CGW93_02500</name>
</gene>
<dbReference type="PANTHER" id="PTHR42833">
    <property type="entry name" value="URIDYLATE KINASE"/>
    <property type="match status" value="1"/>
</dbReference>
<evidence type="ECO:0000313" key="13">
    <source>
        <dbReference type="EMBL" id="OYV03092.1"/>
    </source>
</evidence>
<dbReference type="GO" id="GO:0005737">
    <property type="term" value="C:cytoplasm"/>
    <property type="evidence" value="ECO:0007669"/>
    <property type="project" value="UniProtKB-SubCell"/>
</dbReference>
<keyword evidence="8 11" id="KW-0067">ATP-binding</keyword>
<evidence type="ECO:0000256" key="9">
    <source>
        <dbReference type="ARBA" id="ARBA00022975"/>
    </source>
</evidence>
<dbReference type="Proteomes" id="UP000216312">
    <property type="component" value="Unassembled WGS sequence"/>
</dbReference>
<keyword evidence="4 11" id="KW-0963">Cytoplasm</keyword>
<protein>
    <recommendedName>
        <fullName evidence="11">Uridylate kinase</fullName>
        <shortName evidence="11">UK</shortName>
        <ecNumber evidence="11">2.7.4.22</ecNumber>
    </recommendedName>
    <alternativeName>
        <fullName evidence="11">Uridine monophosphate kinase</fullName>
        <shortName evidence="11">UMP kinase</shortName>
        <shortName evidence="11">UMPK</shortName>
    </alternativeName>
</protein>
<comment type="catalytic activity">
    <reaction evidence="10 11">
        <text>UMP + ATP = UDP + ADP</text>
        <dbReference type="Rhea" id="RHEA:24400"/>
        <dbReference type="ChEBI" id="CHEBI:30616"/>
        <dbReference type="ChEBI" id="CHEBI:57865"/>
        <dbReference type="ChEBI" id="CHEBI:58223"/>
        <dbReference type="ChEBI" id="CHEBI:456216"/>
        <dbReference type="EC" id="2.7.4.22"/>
    </reaction>
</comment>
<evidence type="ECO:0000256" key="6">
    <source>
        <dbReference type="ARBA" id="ARBA00022741"/>
    </source>
</evidence>
<comment type="subcellular location">
    <subcellularLocation>
        <location evidence="1 11">Cytoplasm</location>
    </subcellularLocation>
</comment>
<evidence type="ECO:0000256" key="8">
    <source>
        <dbReference type="ARBA" id="ARBA00022840"/>
    </source>
</evidence>
<feature type="binding site" evidence="11">
    <location>
        <position position="165"/>
    </location>
    <ligand>
        <name>ATP</name>
        <dbReference type="ChEBI" id="CHEBI:30616"/>
    </ligand>
</feature>
<dbReference type="EC" id="2.7.4.22" evidence="11"/>
<feature type="binding site" evidence="11">
    <location>
        <position position="168"/>
    </location>
    <ligand>
        <name>ATP</name>
        <dbReference type="ChEBI" id="CHEBI:30616"/>
    </ligand>
</feature>
<dbReference type="FunFam" id="3.40.1160.10:FF:000001">
    <property type="entry name" value="Uridylate kinase"/>
    <property type="match status" value="1"/>
</dbReference>
<feature type="binding site" evidence="11">
    <location>
        <begin position="132"/>
        <end position="139"/>
    </location>
    <ligand>
        <name>UMP</name>
        <dbReference type="ChEBI" id="CHEBI:57865"/>
    </ligand>
</feature>
<dbReference type="GO" id="GO:0044210">
    <property type="term" value="P:'de novo' CTP biosynthetic process"/>
    <property type="evidence" value="ECO:0007669"/>
    <property type="project" value="UniProtKB-UniRule"/>
</dbReference>
<comment type="pathway">
    <text evidence="2 11">Pyrimidine metabolism; CTP biosynthesis via de novo pathway; UDP from UMP (UMPK route): step 1/1.</text>
</comment>
<keyword evidence="7 11" id="KW-0418">Kinase</keyword>
<dbReference type="GO" id="GO:0005524">
    <property type="term" value="F:ATP binding"/>
    <property type="evidence" value="ECO:0007669"/>
    <property type="project" value="UniProtKB-KW"/>
</dbReference>
<feature type="binding site" evidence="11">
    <location>
        <position position="71"/>
    </location>
    <ligand>
        <name>UMP</name>
        <dbReference type="ChEBI" id="CHEBI:57865"/>
    </ligand>
</feature>
<accession>A0A257LUI7</accession>
<dbReference type="InterPro" id="IPR015963">
    <property type="entry name" value="Uridylate_kinase_bac"/>
</dbReference>
<dbReference type="PIRSF" id="PIRSF005650">
    <property type="entry name" value="Uridylate_kin"/>
    <property type="match status" value="1"/>
</dbReference>
<comment type="subunit">
    <text evidence="11">Homohexamer.</text>
</comment>
<dbReference type="Pfam" id="PF00696">
    <property type="entry name" value="AA_kinase"/>
    <property type="match status" value="1"/>
</dbReference>
<dbReference type="AlphaFoldDB" id="A0A257LUI7"/>
<reference evidence="14" key="1">
    <citation type="submission" date="2017-07" db="EMBL/GenBank/DDBJ databases">
        <title>Novel pathways for hydrocarbon cycling and metabolic interdependencies in hydrothermal sediment communities.</title>
        <authorList>
            <person name="Dombrowski N."/>
            <person name="Seitz K."/>
            <person name="Teske A."/>
            <person name="Baker B."/>
        </authorList>
    </citation>
    <scope>NUCLEOTIDE SEQUENCE [LARGE SCALE GENOMIC DNA]</scope>
</reference>
<dbReference type="CDD" id="cd04254">
    <property type="entry name" value="AAK_UMPK-PyrH-Ec"/>
    <property type="match status" value="1"/>
</dbReference>
<name>A0A257LUI7_UNCW3</name>
<comment type="function">
    <text evidence="11">Catalyzes the reversible phosphorylation of UMP to UDP.</text>
</comment>
<dbReference type="HAMAP" id="MF_01220_B">
    <property type="entry name" value="PyrH_B"/>
    <property type="match status" value="1"/>
</dbReference>
<dbReference type="SUPFAM" id="SSF53633">
    <property type="entry name" value="Carbamate kinase-like"/>
    <property type="match status" value="1"/>
</dbReference>
<dbReference type="NCBIfam" id="TIGR02075">
    <property type="entry name" value="pyrH_bact"/>
    <property type="match status" value="1"/>
</dbReference>
<evidence type="ECO:0000256" key="4">
    <source>
        <dbReference type="ARBA" id="ARBA00022490"/>
    </source>
</evidence>
<keyword evidence="5 11" id="KW-0808">Transferase</keyword>
<dbReference type="Gene3D" id="3.40.1160.10">
    <property type="entry name" value="Acetylglutamate kinase-like"/>
    <property type="match status" value="1"/>
</dbReference>
<dbReference type="EMBL" id="NMUJ01000023">
    <property type="protein sequence ID" value="OYV03092.1"/>
    <property type="molecule type" value="Genomic_DNA"/>
</dbReference>
<evidence type="ECO:0000256" key="5">
    <source>
        <dbReference type="ARBA" id="ARBA00022679"/>
    </source>
</evidence>
<sequence length="235" mass="26018">MVNNFSYRRALIKISGDTFGTPRDMNISLLQQLVHEISTLQPHVELSFMIGGGNLFRGRDPIPGIAPIVVDKIGMISTLINALIFEHLLERHNIPTVIMSALPVAQLAEGYVRERAIQYLESKYVVLFAMGLGSPFFTTDTAAVLRAAELHADVMIKGSKVDGVYDSDPNENPYAKMFTELTFDEALHRNLRVMDRTAFALAAEQKIPIIVLNIMKGGNLTRALQGDKVGTLLHK</sequence>
<comment type="similarity">
    <text evidence="3 11">Belongs to the UMP kinase family.</text>
</comment>
<comment type="caution">
    <text evidence="11">Lacks conserved residue(s) required for the propagation of feature annotation.</text>
</comment>
<feature type="binding site" evidence="11">
    <location>
        <position position="53"/>
    </location>
    <ligand>
        <name>ATP</name>
        <dbReference type="ChEBI" id="CHEBI:30616"/>
    </ligand>
</feature>
<dbReference type="UniPathway" id="UPA00159">
    <property type="reaction ID" value="UER00275"/>
</dbReference>
<feature type="domain" description="Aspartate/glutamate/uridylate kinase" evidence="12">
    <location>
        <begin position="9"/>
        <end position="213"/>
    </location>
</feature>
<dbReference type="PANTHER" id="PTHR42833:SF4">
    <property type="entry name" value="URIDYLATE KINASE PUMPKIN, CHLOROPLASTIC"/>
    <property type="match status" value="1"/>
</dbReference>
<evidence type="ECO:0000256" key="1">
    <source>
        <dbReference type="ARBA" id="ARBA00004496"/>
    </source>
</evidence>
<comment type="activity regulation">
    <text evidence="11">Inhibited by UTP.</text>
</comment>
<dbReference type="GO" id="GO:0033862">
    <property type="term" value="F:UMP kinase activity"/>
    <property type="evidence" value="ECO:0007669"/>
    <property type="project" value="UniProtKB-EC"/>
</dbReference>
<evidence type="ECO:0000259" key="12">
    <source>
        <dbReference type="Pfam" id="PF00696"/>
    </source>
</evidence>
<dbReference type="InterPro" id="IPR011817">
    <property type="entry name" value="Uridylate_kinase"/>
</dbReference>